<name>A0A1E4SNZ4_9ASCO</name>
<dbReference type="GeneID" id="30980754"/>
<dbReference type="AlphaFoldDB" id="A0A1E4SNZ4"/>
<dbReference type="OrthoDB" id="3980595at2759"/>
<evidence type="ECO:0000313" key="2">
    <source>
        <dbReference type="EMBL" id="ODV81250.1"/>
    </source>
</evidence>
<evidence type="ECO:0000256" key="1">
    <source>
        <dbReference type="SAM" id="MobiDB-lite"/>
    </source>
</evidence>
<accession>A0A1E4SNZ4</accession>
<dbReference type="STRING" id="984487.A0A1E4SNZ4"/>
<dbReference type="Proteomes" id="UP000094285">
    <property type="component" value="Unassembled WGS sequence"/>
</dbReference>
<reference evidence="3" key="1">
    <citation type="submission" date="2016-05" db="EMBL/GenBank/DDBJ databases">
        <title>Comparative genomics of biotechnologically important yeasts.</title>
        <authorList>
            <consortium name="DOE Joint Genome Institute"/>
            <person name="Riley R."/>
            <person name="Haridas S."/>
            <person name="Wolfe K.H."/>
            <person name="Lopes M.R."/>
            <person name="Hittinger C.T."/>
            <person name="Goker M."/>
            <person name="Salamov A."/>
            <person name="Wisecaver J."/>
            <person name="Long T.M."/>
            <person name="Aerts A.L."/>
            <person name="Barry K."/>
            <person name="Choi C."/>
            <person name="Clum A."/>
            <person name="Coughlan A.Y."/>
            <person name="Deshpande S."/>
            <person name="Douglass A.P."/>
            <person name="Hanson S.J."/>
            <person name="Klenk H.-P."/>
            <person name="Labutti K."/>
            <person name="Lapidus A."/>
            <person name="Lindquist E."/>
            <person name="Lipzen A."/>
            <person name="Meier-Kolthoff J.P."/>
            <person name="Ohm R.A."/>
            <person name="Otillar R.P."/>
            <person name="Pangilinan J."/>
            <person name="Peng Y."/>
            <person name="Rokas A."/>
            <person name="Rosa C.A."/>
            <person name="Scheuner C."/>
            <person name="Sibirny A.A."/>
            <person name="Slot J.C."/>
            <person name="Stielow J.B."/>
            <person name="Sun H."/>
            <person name="Kurtzman C.P."/>
            <person name="Blackwell M."/>
            <person name="Grigoriev I.V."/>
            <person name="Jeffries T.W."/>
        </authorList>
    </citation>
    <scope>NUCLEOTIDE SEQUENCE [LARGE SCALE GENOMIC DNA]</scope>
    <source>
        <strain evidence="3">NRRL Y-17324</strain>
    </source>
</reference>
<feature type="compositionally biased region" description="Basic residues" evidence="1">
    <location>
        <begin position="701"/>
        <end position="713"/>
    </location>
</feature>
<sequence length="739" mass="84078">MSGNEWEWPSTAGATRPPLQPLPLHIPTALPSNSPSLGPLVPVVLPASFNTLHYSHINTHFNRHAPSTRSAGSVSSTSSASSASSTPSSSTSHTSGPRQVPSSMDSYENEFFSRLLGSISLNSDSVLLMHTTFALMAYFMRSNSFKLFASFATTPDTVALAQRLRRRLIRLSSKYYGLAIHQLRVMISTRHFNVATAVVVSSLLNKVSIYEYSDLHHSVTFSRGMVSIFNEVLVNSDHWHRAEDSIQRQQSLQDMEWITNYIVHASKAKHFPEYDPAVVEEYAGVLHAFGAILLQLHQSHQALALGSRFQVLVFHFNHLHNYTTQLQELLAENDITSINHDPHKLYKLLRHWLIIMPCRVHNIEHMATNPLHMTLMALYKCLSRLLQNLFPAVLFHFLQGFCGGVSLWTDSRYALQFVSRFFANLEVALQLQQAELAADSTHHAPFAFSDDQIALIYSINRYCLRVDLFFQKRSNVLALLFGDQRITPEIPPETIKSNLNEVMIQKFNSTNIHMYNFIHLPQVLKLHKSAASINNLHKHADGIYYYNKHHYQYFLCKDSDKVPPDLVETGRADPLLRMHIFNTTNFEIEDKSSKPSNEPIVTYKYFFEGKFLKGVLAALEQSYQELFDGKHENEPVLFAPHKISGLLANDTDPLLLANDADMALFYSRKPPDLNANHESSKAILNFYNARNDMVSQELDRRRRRSASKSGRRAGRAEEGADTEFDNFYDDLNQSYFELQ</sequence>
<feature type="region of interest" description="Disordered" evidence="1">
    <location>
        <begin position="1"/>
        <end position="20"/>
    </location>
</feature>
<protein>
    <submittedName>
        <fullName evidence="2">Uncharacterized protein</fullName>
    </submittedName>
</protein>
<feature type="region of interest" description="Disordered" evidence="1">
    <location>
        <begin position="697"/>
        <end position="719"/>
    </location>
</feature>
<dbReference type="EMBL" id="KV453910">
    <property type="protein sequence ID" value="ODV81250.1"/>
    <property type="molecule type" value="Genomic_DNA"/>
</dbReference>
<gene>
    <name evidence="2" type="ORF">CANTADRAFT_20777</name>
</gene>
<feature type="compositionally biased region" description="Low complexity" evidence="1">
    <location>
        <begin position="67"/>
        <end position="95"/>
    </location>
</feature>
<proteinExistence type="predicted"/>
<organism evidence="2 3">
    <name type="scientific">Suhomyces tanzawaensis NRRL Y-17324</name>
    <dbReference type="NCBI Taxonomy" id="984487"/>
    <lineage>
        <taxon>Eukaryota</taxon>
        <taxon>Fungi</taxon>
        <taxon>Dikarya</taxon>
        <taxon>Ascomycota</taxon>
        <taxon>Saccharomycotina</taxon>
        <taxon>Pichiomycetes</taxon>
        <taxon>Debaryomycetaceae</taxon>
        <taxon>Suhomyces</taxon>
    </lineage>
</organism>
<evidence type="ECO:0000313" key="3">
    <source>
        <dbReference type="Proteomes" id="UP000094285"/>
    </source>
</evidence>
<dbReference type="RefSeq" id="XP_020066372.1">
    <property type="nucleotide sequence ID" value="XM_020206617.1"/>
</dbReference>
<keyword evidence="3" id="KW-1185">Reference proteome</keyword>
<feature type="region of interest" description="Disordered" evidence="1">
    <location>
        <begin position="65"/>
        <end position="104"/>
    </location>
</feature>